<dbReference type="InterPro" id="IPR034746">
    <property type="entry name" value="POTRA"/>
</dbReference>
<reference evidence="4" key="1">
    <citation type="submission" date="2019-06" db="EMBL/GenBank/DDBJ databases">
        <title>Complete genome sequence of Methylogaea oryzae strain JCM16910.</title>
        <authorList>
            <person name="Asakawa S."/>
        </authorList>
    </citation>
    <scope>NUCLEOTIDE SEQUENCE</scope>
    <source>
        <strain evidence="4">E10</strain>
    </source>
</reference>
<dbReference type="PANTHER" id="PTHR34597">
    <property type="entry name" value="SLR1661 PROTEIN"/>
    <property type="match status" value="1"/>
</dbReference>
<evidence type="ECO:0000259" key="3">
    <source>
        <dbReference type="PROSITE" id="PS51779"/>
    </source>
</evidence>
<evidence type="ECO:0000256" key="1">
    <source>
        <dbReference type="ARBA" id="ARBA00004370"/>
    </source>
</evidence>
<evidence type="ECO:0000313" key="5">
    <source>
        <dbReference type="Proteomes" id="UP000824988"/>
    </source>
</evidence>
<sequence length="509" mass="55466">MAAAGQVQKQGLAEQDLNPFDPGLAIDVSRLPVLQDRGFVESLKPFLDAPLDAEHIQKLTQQVNLYLQSSQALAHVSIPEQDATSGVVQVLVLQSRLGTVKVEGAEHFPESAYRENIRLQPGDAIDLKRLDEDLAWIQRSNSYRSATAVVVPGGRPGETDIAVRVTEQKPWNVRLTADNTGLDSTRNERLGMSATHANLLGLGHIGNYSLATSPDSDTYRAHSGSYTVPLPWRDILTLSGSYADIHALLPAPLNSTGYSATASARYEKPLAELGGYTHSAILGIDYKAANTNVLFSTAPVFNNITNIFQFIAGYRGSWQDAYGRTGFNANLVYSPGGITGDNRDDRFSASRAGAKSQYVYGNLTLDRLTYLPMDWTWALNARLQVANENLLGSEQLYGAGTYAVRGFREGLLYADEGFVVRNEVGPPTLYWIDAFRAQVYGFLDGARTNSVNRLPGERVHKIASVGFGTKVSVMNHFDVRAEFGHVLATNLDGRTGDGLRAHIGLSAQF</sequence>
<dbReference type="GO" id="GO:0008320">
    <property type="term" value="F:protein transmembrane transporter activity"/>
    <property type="evidence" value="ECO:0007669"/>
    <property type="project" value="TreeGrafter"/>
</dbReference>
<evidence type="ECO:0000256" key="2">
    <source>
        <dbReference type="ARBA" id="ARBA00023136"/>
    </source>
</evidence>
<keyword evidence="2" id="KW-0472">Membrane</keyword>
<proteinExistence type="predicted"/>
<dbReference type="KEGG" id="moz:MoryE10_20680"/>
<feature type="domain" description="POTRA" evidence="3">
    <location>
        <begin position="95"/>
        <end position="168"/>
    </location>
</feature>
<dbReference type="RefSeq" id="WP_221046997.1">
    <property type="nucleotide sequence ID" value="NZ_AP019782.1"/>
</dbReference>
<dbReference type="GO" id="GO:0098046">
    <property type="term" value="C:type V protein secretion system complex"/>
    <property type="evidence" value="ECO:0007669"/>
    <property type="project" value="TreeGrafter"/>
</dbReference>
<dbReference type="GO" id="GO:0046819">
    <property type="term" value="P:protein secretion by the type V secretion system"/>
    <property type="evidence" value="ECO:0007669"/>
    <property type="project" value="TreeGrafter"/>
</dbReference>
<dbReference type="Pfam" id="PF03865">
    <property type="entry name" value="ShlB"/>
    <property type="match status" value="1"/>
</dbReference>
<dbReference type="InterPro" id="IPR051544">
    <property type="entry name" value="TPS_OM_transporter"/>
</dbReference>
<comment type="subcellular location">
    <subcellularLocation>
        <location evidence="1">Membrane</location>
    </subcellularLocation>
</comment>
<dbReference type="PROSITE" id="PS51779">
    <property type="entry name" value="POTRA"/>
    <property type="match status" value="1"/>
</dbReference>
<dbReference type="EMBL" id="AP019782">
    <property type="protein sequence ID" value="BBL71462.1"/>
    <property type="molecule type" value="Genomic_DNA"/>
</dbReference>
<dbReference type="AlphaFoldDB" id="A0A8D4VQL7"/>
<dbReference type="Proteomes" id="UP000824988">
    <property type="component" value="Chromosome"/>
</dbReference>
<gene>
    <name evidence="4" type="ORF">MoryE10_20680</name>
</gene>
<dbReference type="PANTHER" id="PTHR34597:SF3">
    <property type="entry name" value="OUTER MEMBRANE TRANSPORTER CDIB"/>
    <property type="match status" value="1"/>
</dbReference>
<keyword evidence="5" id="KW-1185">Reference proteome</keyword>
<dbReference type="InterPro" id="IPR005565">
    <property type="entry name" value="Hemolysn_activator_HlyB_C"/>
</dbReference>
<dbReference type="GO" id="GO:0016020">
    <property type="term" value="C:membrane"/>
    <property type="evidence" value="ECO:0007669"/>
    <property type="project" value="UniProtKB-SubCell"/>
</dbReference>
<organism evidence="4 5">
    <name type="scientific">Methylogaea oryzae</name>
    <dbReference type="NCBI Taxonomy" id="1295382"/>
    <lineage>
        <taxon>Bacteria</taxon>
        <taxon>Pseudomonadati</taxon>
        <taxon>Pseudomonadota</taxon>
        <taxon>Gammaproteobacteria</taxon>
        <taxon>Methylococcales</taxon>
        <taxon>Methylococcaceae</taxon>
        <taxon>Methylogaea</taxon>
    </lineage>
</organism>
<accession>A0A8D4VQL7</accession>
<name>A0A8D4VQL7_9GAMM</name>
<evidence type="ECO:0000313" key="4">
    <source>
        <dbReference type="EMBL" id="BBL71462.1"/>
    </source>
</evidence>
<protein>
    <recommendedName>
        <fullName evidence="3">POTRA domain-containing protein</fullName>
    </recommendedName>
</protein>